<dbReference type="Pfam" id="PF00448">
    <property type="entry name" value="SRP54"/>
    <property type="match status" value="1"/>
</dbReference>
<dbReference type="Gene3D" id="1.20.120.1380">
    <property type="entry name" value="Flagellar FlhF biosynthesis protein, N domain"/>
    <property type="match status" value="1"/>
</dbReference>
<evidence type="ECO:0000256" key="5">
    <source>
        <dbReference type="ARBA" id="ARBA00022475"/>
    </source>
</evidence>
<keyword evidence="16" id="KW-0282">Flagellum</keyword>
<dbReference type="GO" id="GO:0005525">
    <property type="term" value="F:GTP binding"/>
    <property type="evidence" value="ECO:0007669"/>
    <property type="project" value="UniProtKB-UniRule"/>
</dbReference>
<organism evidence="16 17">
    <name type="scientific">Reinekea forsetii</name>
    <dbReference type="NCBI Taxonomy" id="1336806"/>
    <lineage>
        <taxon>Bacteria</taxon>
        <taxon>Pseudomonadati</taxon>
        <taxon>Pseudomonadota</taxon>
        <taxon>Gammaproteobacteria</taxon>
        <taxon>Oceanospirillales</taxon>
        <taxon>Saccharospirillaceae</taxon>
        <taxon>Reinekea</taxon>
    </lineage>
</organism>
<evidence type="ECO:0000256" key="6">
    <source>
        <dbReference type="ARBA" id="ARBA00022741"/>
    </source>
</evidence>
<dbReference type="GO" id="GO:0005886">
    <property type="term" value="C:plasma membrane"/>
    <property type="evidence" value="ECO:0007669"/>
    <property type="project" value="UniProtKB-SubCell"/>
</dbReference>
<dbReference type="GO" id="GO:0006614">
    <property type="term" value="P:SRP-dependent cotranslational protein targeting to membrane"/>
    <property type="evidence" value="ECO:0007669"/>
    <property type="project" value="UniProtKB-UniRule"/>
</dbReference>
<dbReference type="GO" id="GO:0015031">
    <property type="term" value="P:protein transport"/>
    <property type="evidence" value="ECO:0007669"/>
    <property type="project" value="UniProtKB-KW"/>
</dbReference>
<keyword evidence="9" id="KW-0342">GTP-binding</keyword>
<dbReference type="PANTHER" id="PTHR43134:SF3">
    <property type="entry name" value="FLAGELLAR BIOSYNTHESIS PROTEIN FLHF"/>
    <property type="match status" value="1"/>
</dbReference>
<reference evidence="16 17" key="1">
    <citation type="journal article" date="2017" name="Environ. Microbiol.">
        <title>Genomic and physiological analyses of 'Reinekea forsetii' reveal a versatile opportunistic lifestyle during spring algae blooms.</title>
        <authorList>
            <person name="Avci B."/>
            <person name="Hahnke R.L."/>
            <person name="Chafee M."/>
            <person name="Fischer T."/>
            <person name="Gruber-Vodicka H."/>
            <person name="Tegetmeyer H.E."/>
            <person name="Harder J."/>
            <person name="Fuchs B.M."/>
            <person name="Amann R.I."/>
            <person name="Teeling H."/>
        </authorList>
    </citation>
    <scope>NUCLEOTIDE SEQUENCE [LARGE SCALE GENOMIC DNA]</scope>
    <source>
        <strain evidence="16 17">Hel1_31_D35</strain>
    </source>
</reference>
<evidence type="ECO:0000256" key="11">
    <source>
        <dbReference type="ARBA" id="ARBA00023225"/>
    </source>
</evidence>
<evidence type="ECO:0000256" key="13">
    <source>
        <dbReference type="NCBIfam" id="TIGR03499"/>
    </source>
</evidence>
<dbReference type="PANTHER" id="PTHR43134">
    <property type="entry name" value="SIGNAL RECOGNITION PARTICLE RECEPTOR SUBUNIT ALPHA"/>
    <property type="match status" value="1"/>
</dbReference>
<proteinExistence type="inferred from homology"/>
<gene>
    <name evidence="16" type="primary">flhF</name>
    <name evidence="16" type="ORF">REIFOR_02167</name>
</gene>
<evidence type="ECO:0000313" key="16">
    <source>
        <dbReference type="EMBL" id="ATX77301.1"/>
    </source>
</evidence>
<sequence length="458" mass="49478">MKIKRFTAANMQSGLKAISEVLGPEAVILSSRKLSNGLEIVAGVDEYEFALYQETLPEVQDAPAAVTARPIAPAALPPAASLNKTDPLNPQAMKDLFASMAGKNQQAFSQVKNQPQTEVAHRRVNLAERPMARSTRASEPAVEPARAGWAAQATPAAPAAAAAADFKVLRREIDGLRELLQEQTEQLHTPLTATSVQYERLEGRLKSLGFGDVLAAKLLQSFDREDLLEQNWRKIVARLTSALDSPLYEPLAEGGLFALTGPTGAGKTTTIAKLAAHCVKDYGADSVAVVSLDWFQVGGQEILRSVSNILGVEFHAMTEDDSLSSVLSSLASKRTVLIDTSGSAEALVHWNKLMRSEAMAPHIQTVLVLPATMQPASVTRFVGQLPALVFNAVILSKLDESDSFGGILEPVLKHRWPIWYITTGQNIPQDIEPGDAQKLTKRLVQSLKPERQKLATAS</sequence>
<dbReference type="InterPro" id="IPR027417">
    <property type="entry name" value="P-loop_NTPase"/>
</dbReference>
<keyword evidence="16" id="KW-0969">Cilium</keyword>
<dbReference type="Proteomes" id="UP000229757">
    <property type="component" value="Chromosome"/>
</dbReference>
<name>A0A2K8KTW2_9GAMM</name>
<dbReference type="Gene3D" id="3.40.50.300">
    <property type="entry name" value="P-loop containing nucleotide triphosphate hydrolases"/>
    <property type="match status" value="1"/>
</dbReference>
<evidence type="ECO:0000256" key="9">
    <source>
        <dbReference type="ARBA" id="ARBA00023134"/>
    </source>
</evidence>
<evidence type="ECO:0000259" key="15">
    <source>
        <dbReference type="SMART" id="SM00962"/>
    </source>
</evidence>
<protein>
    <recommendedName>
        <fullName evidence="3 13">Flagellar biosynthesis protein FlhF</fullName>
    </recommendedName>
</protein>
<evidence type="ECO:0000256" key="1">
    <source>
        <dbReference type="ARBA" id="ARBA00004413"/>
    </source>
</evidence>
<dbReference type="InterPro" id="IPR020006">
    <property type="entry name" value="FlhF"/>
</dbReference>
<dbReference type="AlphaFoldDB" id="A0A2K8KTW2"/>
<comment type="subcellular location">
    <subcellularLocation>
        <location evidence="1">Cell membrane</location>
        <topology evidence="1">Peripheral membrane protein</topology>
        <orientation evidence="1">Cytoplasmic side</orientation>
    </subcellularLocation>
</comment>
<evidence type="ECO:0000256" key="8">
    <source>
        <dbReference type="ARBA" id="ARBA00022927"/>
    </source>
</evidence>
<evidence type="ECO:0000256" key="2">
    <source>
        <dbReference type="ARBA" id="ARBA00008531"/>
    </source>
</evidence>
<evidence type="ECO:0000256" key="7">
    <source>
        <dbReference type="ARBA" id="ARBA00022795"/>
    </source>
</evidence>
<dbReference type="InterPro" id="IPR003593">
    <property type="entry name" value="AAA+_ATPase"/>
</dbReference>
<dbReference type="InterPro" id="IPR000897">
    <property type="entry name" value="SRP54_GTPase_dom"/>
</dbReference>
<dbReference type="OrthoDB" id="9778554at2"/>
<comment type="function">
    <text evidence="12">Necessary for flagellar biosynthesis. May be involved in translocation of the flagellum.</text>
</comment>
<dbReference type="EMBL" id="CP011797">
    <property type="protein sequence ID" value="ATX77301.1"/>
    <property type="molecule type" value="Genomic_DNA"/>
</dbReference>
<dbReference type="FunFam" id="3.40.50.300:FF:000695">
    <property type="entry name" value="Flagellar biosynthesis regulator FlhF"/>
    <property type="match status" value="1"/>
</dbReference>
<dbReference type="GO" id="GO:0003924">
    <property type="term" value="F:GTPase activity"/>
    <property type="evidence" value="ECO:0007669"/>
    <property type="project" value="UniProtKB-UniRule"/>
</dbReference>
<dbReference type="SMART" id="SM00962">
    <property type="entry name" value="SRP54"/>
    <property type="match status" value="1"/>
</dbReference>
<feature type="domain" description="AAA+ ATPase" evidence="14">
    <location>
        <begin position="253"/>
        <end position="387"/>
    </location>
</feature>
<keyword evidence="17" id="KW-1185">Reference proteome</keyword>
<keyword evidence="16" id="KW-0966">Cell projection</keyword>
<dbReference type="SMART" id="SM00382">
    <property type="entry name" value="AAA"/>
    <property type="match status" value="1"/>
</dbReference>
<dbReference type="RefSeq" id="WP_100257572.1">
    <property type="nucleotide sequence ID" value="NZ_CP011797.1"/>
</dbReference>
<feature type="domain" description="SRP54-type proteins GTP-binding" evidence="15">
    <location>
        <begin position="254"/>
        <end position="445"/>
    </location>
</feature>
<dbReference type="KEGG" id="rfo:REIFOR_02167"/>
<keyword evidence="8" id="KW-0653">Protein transport</keyword>
<evidence type="ECO:0000256" key="10">
    <source>
        <dbReference type="ARBA" id="ARBA00023136"/>
    </source>
</evidence>
<dbReference type="GO" id="GO:0005047">
    <property type="term" value="F:signal recognition particle binding"/>
    <property type="evidence" value="ECO:0007669"/>
    <property type="project" value="TreeGrafter"/>
</dbReference>
<keyword evidence="10" id="KW-0472">Membrane</keyword>
<evidence type="ECO:0000259" key="14">
    <source>
        <dbReference type="SMART" id="SM00382"/>
    </source>
</evidence>
<accession>A0A2K8KTW2</accession>
<evidence type="ECO:0000256" key="4">
    <source>
        <dbReference type="ARBA" id="ARBA00022448"/>
    </source>
</evidence>
<keyword evidence="4" id="KW-0813">Transport</keyword>
<keyword evidence="6" id="KW-0547">Nucleotide-binding</keyword>
<dbReference type="NCBIfam" id="TIGR03499">
    <property type="entry name" value="FlhF"/>
    <property type="match status" value="1"/>
</dbReference>
<evidence type="ECO:0000256" key="12">
    <source>
        <dbReference type="ARBA" id="ARBA00025337"/>
    </source>
</evidence>
<dbReference type="SUPFAM" id="SSF52540">
    <property type="entry name" value="P-loop containing nucleoside triphosphate hydrolases"/>
    <property type="match status" value="1"/>
</dbReference>
<keyword evidence="5" id="KW-1003">Cell membrane</keyword>
<keyword evidence="11" id="KW-1006">Bacterial flagellum protein export</keyword>
<evidence type="ECO:0000256" key="3">
    <source>
        <dbReference type="ARBA" id="ARBA00014919"/>
    </source>
</evidence>
<comment type="similarity">
    <text evidence="2">Belongs to the GTP-binding SRP family.</text>
</comment>
<evidence type="ECO:0000313" key="17">
    <source>
        <dbReference type="Proteomes" id="UP000229757"/>
    </source>
</evidence>
<dbReference type="GO" id="GO:0044781">
    <property type="term" value="P:bacterial-type flagellum organization"/>
    <property type="evidence" value="ECO:0007669"/>
    <property type="project" value="UniProtKB-UniRule"/>
</dbReference>
<keyword evidence="7" id="KW-1005">Bacterial flagellum biogenesis</keyword>